<dbReference type="InterPro" id="IPR011141">
    <property type="entry name" value="Polyketide_synthase_type-III"/>
</dbReference>
<gene>
    <name evidence="6" type="ORF">JOD45_000859</name>
</gene>
<evidence type="ECO:0000256" key="3">
    <source>
        <dbReference type="ARBA" id="ARBA00023315"/>
    </source>
</evidence>
<protein>
    <submittedName>
        <fullName evidence="6">Alkylresorcinol/alkylpyrone synthase</fullName>
    </submittedName>
</protein>
<dbReference type="CDD" id="cd00831">
    <property type="entry name" value="CHS_like"/>
    <property type="match status" value="1"/>
</dbReference>
<accession>A0ABS2PXI0</accession>
<feature type="domain" description="Chalcone/stilbene synthase C-terminal" evidence="5">
    <location>
        <begin position="225"/>
        <end position="359"/>
    </location>
</feature>
<dbReference type="Gene3D" id="3.40.47.10">
    <property type="match status" value="2"/>
</dbReference>
<evidence type="ECO:0000256" key="1">
    <source>
        <dbReference type="ARBA" id="ARBA00005531"/>
    </source>
</evidence>
<evidence type="ECO:0000313" key="7">
    <source>
        <dbReference type="Proteomes" id="UP000808914"/>
    </source>
</evidence>
<keyword evidence="7" id="KW-1185">Reference proteome</keyword>
<dbReference type="PANTHER" id="PTHR11877:SF99">
    <property type="entry name" value="1,3,6,8-TETRAHYDROXYNAPHTHALENE SYNTHASE"/>
    <property type="match status" value="1"/>
</dbReference>
<proteinExistence type="inferred from homology"/>
<sequence>MSYILSIGTCNPPYALNQDQVMGFAKNFFRQDFSDIDRLLKIFHNGQIDQRYFSAPMDWFQTERTLKEKNDLYIKTAVELGDKAVQACLSNEEYLASAISAENINALIYISTTGMATPSIEAKLMNRLPFNPHTKRIPIWGLGCAGGTAGLARAHEFCEAYPDAAVLVLCIELCSLTFQYGDRSKSNLVGTSLFADGAACILVAGNESPLIKKSKRHSCPAVVETQSTLMPDSENVMGWDIRDKGLFVVFDRSIPQIVEKWLRPILDNFLRKNDVTSDMLRHFIAHPGGKKILEAYEKALNLRDGMTDEAKEVLRCYGNMSSPTVLFVLDRVMKKVNQPGDLGVAVSLGPGFSSEAVLLEWEAIS</sequence>
<dbReference type="PIRSF" id="PIRSF000451">
    <property type="entry name" value="PKS_III"/>
    <property type="match status" value="1"/>
</dbReference>
<reference evidence="6 7" key="1">
    <citation type="submission" date="2021-01" db="EMBL/GenBank/DDBJ databases">
        <title>Genomic Encyclopedia of Type Strains, Phase IV (KMG-IV): sequencing the most valuable type-strain genomes for metagenomic binning, comparative biology and taxonomic classification.</title>
        <authorList>
            <person name="Goeker M."/>
        </authorList>
    </citation>
    <scope>NUCLEOTIDE SEQUENCE [LARGE SCALE GENOMIC DNA]</scope>
    <source>
        <strain evidence="6 7">DSM 28236</strain>
    </source>
</reference>
<comment type="similarity">
    <text evidence="1">Belongs to the thiolase-like superfamily. Chalcone/stilbene synthases family.</text>
</comment>
<evidence type="ECO:0000256" key="2">
    <source>
        <dbReference type="ARBA" id="ARBA00022679"/>
    </source>
</evidence>
<dbReference type="InterPro" id="IPR001099">
    <property type="entry name" value="Chalcone/stilbene_synt_N"/>
</dbReference>
<dbReference type="Pfam" id="PF02797">
    <property type="entry name" value="Chal_sti_synt_C"/>
    <property type="match status" value="1"/>
</dbReference>
<dbReference type="SUPFAM" id="SSF53901">
    <property type="entry name" value="Thiolase-like"/>
    <property type="match status" value="2"/>
</dbReference>
<dbReference type="PANTHER" id="PTHR11877">
    <property type="entry name" value="HYDROXYMETHYLGLUTARYL-COA SYNTHASE"/>
    <property type="match status" value="1"/>
</dbReference>
<keyword evidence="2" id="KW-0808">Transferase</keyword>
<dbReference type="Pfam" id="PF00195">
    <property type="entry name" value="Chal_sti_synt_N"/>
    <property type="match status" value="1"/>
</dbReference>
<dbReference type="InterPro" id="IPR016039">
    <property type="entry name" value="Thiolase-like"/>
</dbReference>
<keyword evidence="3" id="KW-0012">Acyltransferase</keyword>
<dbReference type="EMBL" id="JAFBER010000003">
    <property type="protein sequence ID" value="MBM7644666.1"/>
    <property type="molecule type" value="Genomic_DNA"/>
</dbReference>
<name>A0ABS2PXI0_9BACL</name>
<organism evidence="6 7">
    <name type="scientific">Scopulibacillus daqui</name>
    <dbReference type="NCBI Taxonomy" id="1469162"/>
    <lineage>
        <taxon>Bacteria</taxon>
        <taxon>Bacillati</taxon>
        <taxon>Bacillota</taxon>
        <taxon>Bacilli</taxon>
        <taxon>Bacillales</taxon>
        <taxon>Sporolactobacillaceae</taxon>
        <taxon>Scopulibacillus</taxon>
    </lineage>
</organism>
<evidence type="ECO:0000259" key="4">
    <source>
        <dbReference type="Pfam" id="PF00195"/>
    </source>
</evidence>
<evidence type="ECO:0000259" key="5">
    <source>
        <dbReference type="Pfam" id="PF02797"/>
    </source>
</evidence>
<dbReference type="RefSeq" id="WP_205002614.1">
    <property type="nucleotide sequence ID" value="NZ_JAFBER010000003.1"/>
</dbReference>
<evidence type="ECO:0000313" key="6">
    <source>
        <dbReference type="EMBL" id="MBM7644666.1"/>
    </source>
</evidence>
<feature type="domain" description="Chalcone/stilbene synthase N-terminal" evidence="4">
    <location>
        <begin position="3"/>
        <end position="204"/>
    </location>
</feature>
<dbReference type="Proteomes" id="UP000808914">
    <property type="component" value="Unassembled WGS sequence"/>
</dbReference>
<dbReference type="InterPro" id="IPR012328">
    <property type="entry name" value="Chalcone/stilbene_synt_C"/>
</dbReference>
<comment type="caution">
    <text evidence="6">The sequence shown here is derived from an EMBL/GenBank/DDBJ whole genome shotgun (WGS) entry which is preliminary data.</text>
</comment>